<organism evidence="2 3">
    <name type="scientific">Chengkuizengella marina</name>
    <dbReference type="NCBI Taxonomy" id="2507566"/>
    <lineage>
        <taxon>Bacteria</taxon>
        <taxon>Bacillati</taxon>
        <taxon>Bacillota</taxon>
        <taxon>Bacilli</taxon>
        <taxon>Bacillales</taxon>
        <taxon>Paenibacillaceae</taxon>
        <taxon>Chengkuizengella</taxon>
    </lineage>
</organism>
<evidence type="ECO:0000313" key="3">
    <source>
        <dbReference type="Proteomes" id="UP000448943"/>
    </source>
</evidence>
<dbReference type="Pfam" id="PF00717">
    <property type="entry name" value="Peptidase_S24"/>
    <property type="match status" value="1"/>
</dbReference>
<comment type="caution">
    <text evidence="2">The sequence shown here is derived from an EMBL/GenBank/DDBJ whole genome shotgun (WGS) entry which is preliminary data.</text>
</comment>
<dbReference type="CDD" id="cd06529">
    <property type="entry name" value="S24_LexA-like"/>
    <property type="match status" value="1"/>
</dbReference>
<feature type="domain" description="HTH cro/C1-type" evidence="1">
    <location>
        <begin position="173"/>
        <end position="228"/>
    </location>
</feature>
<gene>
    <name evidence="2" type="ORF">ERL59_10870</name>
</gene>
<dbReference type="Gene3D" id="2.10.109.10">
    <property type="entry name" value="Umud Fragment, subunit A"/>
    <property type="match status" value="1"/>
</dbReference>
<accession>A0A6N9Q3W1</accession>
<dbReference type="InterPro" id="IPR001387">
    <property type="entry name" value="Cro/C1-type_HTH"/>
</dbReference>
<sequence length="330" mass="38115">MKTKCEGLVFKMNYSDLIYDYIKKSGLSLAEITRRLQEEKNIKIDRSYLSKLKNDPKYPATDEVNRAIAEITGGDPKTLVMAGYRERAPIEIKEVLDKTISYERLLKGILENRNCDKKTKDQLEKLTNLAPYELDELLNKILNDIELDSFLNIYKSTNSFNQFNNDEKDLIKLKKIRESQNISISQMAKQLGMTEDEYQKFEQFGGIQSDKEAIRKVNDLYKKTINELENKISEESVGYKISKEYHIENNDMSGDRIMKGDEVIISVQDSITEKDIALVSINNEQEVLRRVKQVGKNCMLTPSNPHIQPELIPCEDIKIIGKVVEVKFKL</sequence>
<name>A0A6N9Q3W1_9BACL</name>
<protein>
    <recommendedName>
        <fullName evidence="1">HTH cro/C1-type domain-containing protein</fullName>
    </recommendedName>
</protein>
<dbReference type="SUPFAM" id="SSF51306">
    <property type="entry name" value="LexA/Signal peptidase"/>
    <property type="match status" value="1"/>
</dbReference>
<dbReference type="InterPro" id="IPR039418">
    <property type="entry name" value="LexA-like"/>
</dbReference>
<evidence type="ECO:0000259" key="1">
    <source>
        <dbReference type="PROSITE" id="PS50943"/>
    </source>
</evidence>
<dbReference type="InterPro" id="IPR015927">
    <property type="entry name" value="Peptidase_S24_S26A/B/C"/>
</dbReference>
<proteinExistence type="predicted"/>
<dbReference type="CDD" id="cd00093">
    <property type="entry name" value="HTH_XRE"/>
    <property type="match status" value="1"/>
</dbReference>
<evidence type="ECO:0000313" key="2">
    <source>
        <dbReference type="EMBL" id="NBI29460.1"/>
    </source>
</evidence>
<dbReference type="Proteomes" id="UP000448943">
    <property type="component" value="Unassembled WGS sequence"/>
</dbReference>
<dbReference type="InterPro" id="IPR036286">
    <property type="entry name" value="LexA/Signal_pep-like_sf"/>
</dbReference>
<dbReference type="PROSITE" id="PS50943">
    <property type="entry name" value="HTH_CROC1"/>
    <property type="match status" value="1"/>
</dbReference>
<keyword evidence="3" id="KW-1185">Reference proteome</keyword>
<reference evidence="2 3" key="1">
    <citation type="submission" date="2019-01" db="EMBL/GenBank/DDBJ databases">
        <title>Chengkuizengella sp. nov., isolated from deep-sea sediment of East Pacific Ocean.</title>
        <authorList>
            <person name="Yang J."/>
            <person name="Lai Q."/>
            <person name="Shao Z."/>
        </authorList>
    </citation>
    <scope>NUCLEOTIDE SEQUENCE [LARGE SCALE GENOMIC DNA]</scope>
    <source>
        <strain evidence="2 3">YPA3-1-1</strain>
    </source>
</reference>
<dbReference type="AlphaFoldDB" id="A0A6N9Q3W1"/>
<dbReference type="EMBL" id="SIJB01000024">
    <property type="protein sequence ID" value="NBI29460.1"/>
    <property type="molecule type" value="Genomic_DNA"/>
</dbReference>